<keyword evidence="11" id="KW-1185">Reference proteome</keyword>
<dbReference type="PROSITE" id="PS00028">
    <property type="entry name" value="ZINC_FINGER_C2H2_1"/>
    <property type="match status" value="5"/>
</dbReference>
<dbReference type="SMART" id="SM00355">
    <property type="entry name" value="ZnF_C2H2"/>
    <property type="match status" value="7"/>
</dbReference>
<feature type="domain" description="C2H2-type" evidence="8">
    <location>
        <begin position="420"/>
        <end position="448"/>
    </location>
</feature>
<dbReference type="Gene3D" id="3.30.160.60">
    <property type="entry name" value="Classic Zinc Finger"/>
    <property type="match status" value="4"/>
</dbReference>
<evidence type="ECO:0000313" key="10">
    <source>
        <dbReference type="EMBL" id="KAF7268957.1"/>
    </source>
</evidence>
<dbReference type="GO" id="GO:0000978">
    <property type="term" value="F:RNA polymerase II cis-regulatory region sequence-specific DNA binding"/>
    <property type="evidence" value="ECO:0007669"/>
    <property type="project" value="TreeGrafter"/>
</dbReference>
<dbReference type="InterPro" id="IPR046341">
    <property type="entry name" value="SET_dom_sf"/>
</dbReference>
<dbReference type="Proteomes" id="UP000625711">
    <property type="component" value="Unassembled WGS sequence"/>
</dbReference>
<feature type="compositionally biased region" description="Polar residues" evidence="7">
    <location>
        <begin position="930"/>
        <end position="940"/>
    </location>
</feature>
<name>A0A834HY68_RHYFE</name>
<dbReference type="InterPro" id="IPR001214">
    <property type="entry name" value="SET_dom"/>
</dbReference>
<feature type="compositionally biased region" description="Acidic residues" evidence="7">
    <location>
        <begin position="647"/>
        <end position="658"/>
    </location>
</feature>
<accession>A0A834HY68</accession>
<evidence type="ECO:0000313" key="11">
    <source>
        <dbReference type="Proteomes" id="UP000625711"/>
    </source>
</evidence>
<evidence type="ECO:0000256" key="6">
    <source>
        <dbReference type="PROSITE-ProRule" id="PRU00042"/>
    </source>
</evidence>
<keyword evidence="2" id="KW-0677">Repeat</keyword>
<dbReference type="GO" id="GO:0008170">
    <property type="term" value="F:N-methyltransferase activity"/>
    <property type="evidence" value="ECO:0007669"/>
    <property type="project" value="UniProtKB-ARBA"/>
</dbReference>
<feature type="domain" description="C2H2-type" evidence="8">
    <location>
        <begin position="481"/>
        <end position="509"/>
    </location>
</feature>
<dbReference type="PROSITE" id="PS50157">
    <property type="entry name" value="ZINC_FINGER_C2H2_2"/>
    <property type="match status" value="6"/>
</dbReference>
<evidence type="ECO:0000256" key="7">
    <source>
        <dbReference type="SAM" id="MobiDB-lite"/>
    </source>
</evidence>
<keyword evidence="5" id="KW-0539">Nucleus</keyword>
<dbReference type="GO" id="GO:0005634">
    <property type="term" value="C:nucleus"/>
    <property type="evidence" value="ECO:0007669"/>
    <property type="project" value="TreeGrafter"/>
</dbReference>
<dbReference type="GO" id="GO:0008270">
    <property type="term" value="F:zinc ion binding"/>
    <property type="evidence" value="ECO:0007669"/>
    <property type="project" value="UniProtKB-KW"/>
</dbReference>
<feature type="region of interest" description="Disordered" evidence="7">
    <location>
        <begin position="1268"/>
        <end position="1321"/>
    </location>
</feature>
<keyword evidence="4" id="KW-0862">Zinc</keyword>
<protein>
    <recommendedName>
        <fullName evidence="12">PR domain zinc finger protein 4</fullName>
    </recommendedName>
</protein>
<feature type="compositionally biased region" description="Polar residues" evidence="7">
    <location>
        <begin position="701"/>
        <end position="713"/>
    </location>
</feature>
<gene>
    <name evidence="10" type="ORF">GWI33_017986</name>
</gene>
<evidence type="ECO:0000256" key="5">
    <source>
        <dbReference type="ARBA" id="ARBA00023242"/>
    </source>
</evidence>
<keyword evidence="3 6" id="KW-0863">Zinc-finger</keyword>
<organism evidence="10 11">
    <name type="scientific">Rhynchophorus ferrugineus</name>
    <name type="common">Red palm weevil</name>
    <name type="synonym">Curculio ferrugineus</name>
    <dbReference type="NCBI Taxonomy" id="354439"/>
    <lineage>
        <taxon>Eukaryota</taxon>
        <taxon>Metazoa</taxon>
        <taxon>Ecdysozoa</taxon>
        <taxon>Arthropoda</taxon>
        <taxon>Hexapoda</taxon>
        <taxon>Insecta</taxon>
        <taxon>Pterygota</taxon>
        <taxon>Neoptera</taxon>
        <taxon>Endopterygota</taxon>
        <taxon>Coleoptera</taxon>
        <taxon>Polyphaga</taxon>
        <taxon>Cucujiformia</taxon>
        <taxon>Curculionidae</taxon>
        <taxon>Dryophthorinae</taxon>
        <taxon>Rhynchophorus</taxon>
    </lineage>
</organism>
<feature type="compositionally biased region" description="Pro residues" evidence="7">
    <location>
        <begin position="679"/>
        <end position="695"/>
    </location>
</feature>
<feature type="domain" description="C2H2-type" evidence="8">
    <location>
        <begin position="543"/>
        <end position="572"/>
    </location>
</feature>
<dbReference type="PROSITE" id="PS50280">
    <property type="entry name" value="SET"/>
    <property type="match status" value="1"/>
</dbReference>
<feature type="compositionally biased region" description="Basic and acidic residues" evidence="7">
    <location>
        <begin position="636"/>
        <end position="646"/>
    </location>
</feature>
<evidence type="ECO:0000259" key="9">
    <source>
        <dbReference type="PROSITE" id="PS50280"/>
    </source>
</evidence>
<dbReference type="GO" id="GO:0008276">
    <property type="term" value="F:protein methyltransferase activity"/>
    <property type="evidence" value="ECO:0007669"/>
    <property type="project" value="UniProtKB-ARBA"/>
</dbReference>
<dbReference type="Pfam" id="PF00096">
    <property type="entry name" value="zf-C2H2"/>
    <property type="match status" value="1"/>
</dbReference>
<dbReference type="SUPFAM" id="SSF57667">
    <property type="entry name" value="beta-beta-alpha zinc fingers"/>
    <property type="match status" value="2"/>
</dbReference>
<feature type="domain" description="C2H2-type" evidence="8">
    <location>
        <begin position="514"/>
        <end position="542"/>
    </location>
</feature>
<dbReference type="PANTHER" id="PTHR24393:SF34">
    <property type="entry name" value="PR_SET DOMAIN 13"/>
    <property type="match status" value="1"/>
</dbReference>
<proteinExistence type="predicted"/>
<feature type="region of interest" description="Disordered" evidence="7">
    <location>
        <begin position="902"/>
        <end position="940"/>
    </location>
</feature>
<keyword evidence="1" id="KW-0479">Metal-binding</keyword>
<evidence type="ECO:0000259" key="8">
    <source>
        <dbReference type="PROSITE" id="PS50157"/>
    </source>
</evidence>
<dbReference type="GO" id="GO:0008757">
    <property type="term" value="F:S-adenosylmethionine-dependent methyltransferase activity"/>
    <property type="evidence" value="ECO:0007669"/>
    <property type="project" value="UniProtKB-ARBA"/>
</dbReference>
<dbReference type="InterPro" id="IPR013087">
    <property type="entry name" value="Znf_C2H2_type"/>
</dbReference>
<feature type="compositionally biased region" description="Polar residues" evidence="7">
    <location>
        <begin position="1303"/>
        <end position="1312"/>
    </location>
</feature>
<feature type="region of interest" description="Disordered" evidence="7">
    <location>
        <begin position="625"/>
        <end position="713"/>
    </location>
</feature>
<evidence type="ECO:0000256" key="1">
    <source>
        <dbReference type="ARBA" id="ARBA00022723"/>
    </source>
</evidence>
<dbReference type="OrthoDB" id="6369905at2759"/>
<dbReference type="EMBL" id="JAACXV010014286">
    <property type="protein sequence ID" value="KAF7268957.1"/>
    <property type="molecule type" value="Genomic_DNA"/>
</dbReference>
<dbReference type="Pfam" id="PF21549">
    <property type="entry name" value="PRDM2_PR"/>
    <property type="match status" value="1"/>
</dbReference>
<dbReference type="Gene3D" id="2.170.270.10">
    <property type="entry name" value="SET domain"/>
    <property type="match status" value="1"/>
</dbReference>
<dbReference type="InterPro" id="IPR036236">
    <property type="entry name" value="Znf_C2H2_sf"/>
</dbReference>
<dbReference type="GO" id="GO:0001228">
    <property type="term" value="F:DNA-binding transcription activator activity, RNA polymerase II-specific"/>
    <property type="evidence" value="ECO:0007669"/>
    <property type="project" value="TreeGrafter"/>
</dbReference>
<feature type="domain" description="C2H2-type" evidence="8">
    <location>
        <begin position="449"/>
        <end position="476"/>
    </location>
</feature>
<evidence type="ECO:0000256" key="4">
    <source>
        <dbReference type="ARBA" id="ARBA00022833"/>
    </source>
</evidence>
<feature type="domain" description="C2H2-type" evidence="8">
    <location>
        <begin position="573"/>
        <end position="603"/>
    </location>
</feature>
<evidence type="ECO:0000256" key="3">
    <source>
        <dbReference type="ARBA" id="ARBA00022771"/>
    </source>
</evidence>
<comment type="caution">
    <text evidence="10">The sequence shown here is derived from an EMBL/GenBank/DDBJ whole genome shotgun (WGS) entry which is preliminary data.</text>
</comment>
<reference evidence="10" key="1">
    <citation type="submission" date="2020-08" db="EMBL/GenBank/DDBJ databases">
        <title>Genome sequencing and assembly of the red palm weevil Rhynchophorus ferrugineus.</title>
        <authorList>
            <person name="Dias G.B."/>
            <person name="Bergman C.M."/>
            <person name="Manee M."/>
        </authorList>
    </citation>
    <scope>NUCLEOTIDE SEQUENCE</scope>
    <source>
        <strain evidence="10">AA-2017</strain>
        <tissue evidence="10">Whole larva</tissue>
    </source>
</reference>
<feature type="domain" description="SET" evidence="9">
    <location>
        <begin position="259"/>
        <end position="373"/>
    </location>
</feature>
<evidence type="ECO:0008006" key="12">
    <source>
        <dbReference type="Google" id="ProtNLM"/>
    </source>
</evidence>
<dbReference type="PANTHER" id="PTHR24393">
    <property type="entry name" value="ZINC FINGER PROTEIN"/>
    <property type="match status" value="1"/>
</dbReference>
<sequence>MPKLAQTNEKVQVNDVNAQKTNSEVLNFQEAALLKFVIGPLNFKRWCDIKSKLCCKSNEQFVTKLLDIAHEYIISLNKTSPVKEHLELRNNGLSNKADTAAESNNTVFKDKILQESENENLNKGIVDDHMTDFLLDNGGVLKDEKISKKKKPSTVKKEKVKDYDARKVPQFKIQNDNLKENSDIESKYKICVNCNTRHSEDQCPINYPVLNISDSVSIDLWKDKYKPIHDNQNFKNIKCENEEDLDRNRFIYARVSLPSCLNLLNTKTNHGLGVFSKTQIQPFTEFGPLIGKRIKEVDIQDDSNMRDIWEIVLDNGNVYTNTEDMETSNWCRFIRPAQTREDRNLSVIIKENSIYFISIKLLDDGDELLYWQDSPTFTTKKKMGKSICGGCNMTFSHPLYYRTHCSVFHDIRYSLTIRKYHCKICGEAILGKENIMKHAMELHNGQGAYQCQFCKKFFLRLNYLEMHRTYGCSANPHRARPLCDFCGRKFCQPQKLKVHIKRMHSSMTEVLKEFQCKSCKKILGSRAALQRHEKEVHQKQGDSTCSCIRCGKHFQNKSNLKIHMLTHSGIKPFKCTEDGCNAAFTTKQCLQFHYKKAHNYTEENMPKIKRSVDYTFQAYSGLENELNDDADNSESNIKENDEKINGENDDDTDLDDASLDSKGMDDPPALQSPLDIPEDSPPPPPPQQSQPPEAPSPNQQTISIDSYNPNQLNNASNSVKIVSKGSKKWISDDQPIQTFKASDFYTIERLSKDELTIEENHLYDRKLGNLTEFTRHEPSNASLLVEAALGSVCNEPNMDIDVTAASNCHDSLVNNLYTLTQHNDLPEVGYNLEESRDISLMSPSVNDHISVTDELDNELQQNQNIGLDYSNFHQEGFSPDNSPSSIQRANFVKNYINSLSPANNNGYEDGNKNPSPGPSPPRYDFGHNINPENLSSDESNGMAAQNLSLHATKNDMQLDLSMYKAPYKTPEYLRRLKFDGDTSSANNTNNPLEPEVDIVQDMSNGLQDKDDRNKYDELSAEIRSKFELDLDMRLKNYENTIETELLRQRGAYDTNSDLEFRNKNYDLIDTLENRPTVDNDFRTDRNFEPLVLNSSELQGLDMSARSFHNYSNINRYHHLYPEVDRVDLRLNYTPPPPPYDLMRVVSLDLTPPGRHSVDLSLRSHSLHQIANTRLLTDHTIPTNHRLLDQSRLLSGELSSGRIGESRLLPETSGRLLSDHTTNRILGNNDHLTSSEQSRLLTDDTRLLADQSRLLDQRSLLGDTRILSTAPANGSVTPPPIPPFGGYSGVSQTPYHPTPITPRTHVTSPTNVSYHHPYPFYS</sequence>
<evidence type="ECO:0000256" key="2">
    <source>
        <dbReference type="ARBA" id="ARBA00022737"/>
    </source>
</evidence>